<dbReference type="Proteomes" id="UP001276659">
    <property type="component" value="Unassembled WGS sequence"/>
</dbReference>
<keyword evidence="4" id="KW-1185">Reference proteome</keyword>
<feature type="region of interest" description="Disordered" evidence="2">
    <location>
        <begin position="1"/>
        <end position="24"/>
    </location>
</feature>
<organism evidence="3 4">
    <name type="scientific">Lepraria neglecta</name>
    <dbReference type="NCBI Taxonomy" id="209136"/>
    <lineage>
        <taxon>Eukaryota</taxon>
        <taxon>Fungi</taxon>
        <taxon>Dikarya</taxon>
        <taxon>Ascomycota</taxon>
        <taxon>Pezizomycotina</taxon>
        <taxon>Lecanoromycetes</taxon>
        <taxon>OSLEUM clade</taxon>
        <taxon>Lecanoromycetidae</taxon>
        <taxon>Lecanorales</taxon>
        <taxon>Lecanorineae</taxon>
        <taxon>Stereocaulaceae</taxon>
        <taxon>Lepraria</taxon>
    </lineage>
</organism>
<dbReference type="AlphaFoldDB" id="A0AAE0DGK8"/>
<evidence type="ECO:0000256" key="1">
    <source>
        <dbReference type="ARBA" id="ARBA00022679"/>
    </source>
</evidence>
<accession>A0AAE0DGK8</accession>
<dbReference type="PANTHER" id="PTHR31642:SF310">
    <property type="entry name" value="FATTY ALCOHOL:CAFFEOYL-COA ACYLTRANSFERASE"/>
    <property type="match status" value="1"/>
</dbReference>
<gene>
    <name evidence="3" type="ORF">OEA41_005222</name>
</gene>
<proteinExistence type="predicted"/>
<dbReference type="GO" id="GO:0016747">
    <property type="term" value="F:acyltransferase activity, transferring groups other than amino-acyl groups"/>
    <property type="evidence" value="ECO:0007669"/>
    <property type="project" value="TreeGrafter"/>
</dbReference>
<feature type="compositionally biased region" description="Polar residues" evidence="2">
    <location>
        <begin position="14"/>
        <end position="24"/>
    </location>
</feature>
<protein>
    <submittedName>
        <fullName evidence="3">Uncharacterized protein</fullName>
    </submittedName>
</protein>
<dbReference type="Pfam" id="PF02458">
    <property type="entry name" value="Transferase"/>
    <property type="match status" value="2"/>
</dbReference>
<keyword evidence="1" id="KW-0808">Transferase</keyword>
<dbReference type="InterPro" id="IPR050317">
    <property type="entry name" value="Plant_Fungal_Acyltransferase"/>
</dbReference>
<dbReference type="EMBL" id="JASNWA010000010">
    <property type="protein sequence ID" value="KAK3168774.1"/>
    <property type="molecule type" value="Genomic_DNA"/>
</dbReference>
<comment type="caution">
    <text evidence="3">The sequence shown here is derived from an EMBL/GenBank/DDBJ whole genome shotgun (WGS) entry which is preliminary data.</text>
</comment>
<reference evidence="3" key="1">
    <citation type="submission" date="2022-11" db="EMBL/GenBank/DDBJ databases">
        <title>Chromosomal genome sequence assembly and mating type (MAT) locus characterization of the leprose asexual lichenized fungus Lepraria neglecta (Nyl.) Erichsen.</title>
        <authorList>
            <person name="Allen J.L."/>
            <person name="Pfeffer B."/>
        </authorList>
    </citation>
    <scope>NUCLEOTIDE SEQUENCE</scope>
    <source>
        <strain evidence="3">Allen 5258</strain>
    </source>
</reference>
<evidence type="ECO:0000313" key="4">
    <source>
        <dbReference type="Proteomes" id="UP001276659"/>
    </source>
</evidence>
<dbReference type="InterPro" id="IPR023213">
    <property type="entry name" value="CAT-like_dom_sf"/>
</dbReference>
<dbReference type="Gene3D" id="3.30.559.10">
    <property type="entry name" value="Chloramphenicol acetyltransferase-like domain"/>
    <property type="match status" value="2"/>
</dbReference>
<evidence type="ECO:0000256" key="2">
    <source>
        <dbReference type="SAM" id="MobiDB-lite"/>
    </source>
</evidence>
<sequence length="550" mass="59934">MPIPVQKRLRVHPSSHTGGSTQPKTIPLSILDATVLNYSTSGCIWFYPGSQTEEGVDRLINLSLPKTLDAYPQWAGHLRFASYDLNAGHTHRQGRLELEHGGPEDQGVEVMLARADCLMQAMIPSNESRNGRFWDATEVDYQNLLDMSTPFAPDEAQDPKPLPCMKIQLTTFPTGGLAIAIGLAHPLADAQTLLHFAHSWAATNLALSSSSPLPTLTPVFNPSLLDKAAAGDIDAFIPNHRILEKAAPLPLHRYDYWASGGPSCPEYALPATKIPDELSHLSEKEIARGAKIPWESWDLAAKVAHVDFFFSGEEVHGIYERAAGKAGGRISHLDALLAKMWGALIRARRDCAGGGLEVGDEHWLDVSIDVRRRVEPKLPAGFIGSPIVNVGIITTVPATQSPGEDGFDIDLGGKAANIRNTISLFTPTNTAALLHEMAFELGAQRRWNCFLGDKHVIVTSWVGIGLEDVVFEKGEKPVWVESILPPCEGTVQVMEGLSPRDVGEGQENGEREVGKAGEWWRNGVTLSVWLKEDVMGRLVEDGGLRVFGEV</sequence>
<name>A0AAE0DGK8_9LECA</name>
<evidence type="ECO:0000313" key="3">
    <source>
        <dbReference type="EMBL" id="KAK3168774.1"/>
    </source>
</evidence>
<dbReference type="PANTHER" id="PTHR31642">
    <property type="entry name" value="TRICHOTHECENE 3-O-ACETYLTRANSFERASE"/>
    <property type="match status" value="1"/>
</dbReference>